<accession>A0A414ETU0</accession>
<organism evidence="1 2">
    <name type="scientific">Bacteroides uniformis</name>
    <dbReference type="NCBI Taxonomy" id="820"/>
    <lineage>
        <taxon>Bacteria</taxon>
        <taxon>Pseudomonadati</taxon>
        <taxon>Bacteroidota</taxon>
        <taxon>Bacteroidia</taxon>
        <taxon>Bacteroidales</taxon>
        <taxon>Bacteroidaceae</taxon>
        <taxon>Bacteroides</taxon>
    </lineage>
</organism>
<dbReference type="InterPro" id="IPR022385">
    <property type="entry name" value="Rhs_assc_core"/>
</dbReference>
<name>A0A414ETU0_BACUN</name>
<evidence type="ECO:0000313" key="1">
    <source>
        <dbReference type="EMBL" id="RGJ96665.1"/>
    </source>
</evidence>
<evidence type="ECO:0000313" key="2">
    <source>
        <dbReference type="Proteomes" id="UP000260844"/>
    </source>
</evidence>
<sequence>MSDYLGTPIQMYDGQGNKTWDCTLDIYGKVLAVDKGTEFDCPFRFQGQYKDSETGLYYNRLRFYDSNIGNYLNQDPTGLIGGNPTLYGYVKNINAQIDLYGLCVYELVATSDGWYPVYEKGKLNPTSYVRLNQGDVYKIGESQNPQSRYSQVRLDEARINKSTATSVAIDTNGKPKLDINGNIMTAGLEMDIDQNTIGNTKQADRSIETQRIKTYEQNNHHLPAGNKTHH</sequence>
<dbReference type="PANTHER" id="PTHR32305:SF15">
    <property type="entry name" value="PROTEIN RHSA-RELATED"/>
    <property type="match status" value="1"/>
</dbReference>
<dbReference type="NCBIfam" id="TIGR03696">
    <property type="entry name" value="Rhs_assc_core"/>
    <property type="match status" value="1"/>
</dbReference>
<dbReference type="PRINTS" id="PR00394">
    <property type="entry name" value="RHSPROTEIN"/>
</dbReference>
<dbReference type="PANTHER" id="PTHR32305">
    <property type="match status" value="1"/>
</dbReference>
<proteinExistence type="predicted"/>
<dbReference type="Gene3D" id="2.180.10.10">
    <property type="entry name" value="RHS repeat-associated core"/>
    <property type="match status" value="1"/>
</dbReference>
<dbReference type="EMBL" id="QSPV01000002">
    <property type="protein sequence ID" value="RGJ96665.1"/>
    <property type="molecule type" value="Genomic_DNA"/>
</dbReference>
<comment type="caution">
    <text evidence="1">The sequence shown here is derived from an EMBL/GenBank/DDBJ whole genome shotgun (WGS) entry which is preliminary data.</text>
</comment>
<protein>
    <submittedName>
        <fullName evidence="1">RHS repeat-associated core domain-containing protein</fullName>
    </submittedName>
</protein>
<gene>
    <name evidence="1" type="ORF">DXD40_02435</name>
</gene>
<dbReference type="InterPro" id="IPR050708">
    <property type="entry name" value="T6SS_VgrG/RHS"/>
</dbReference>
<reference evidence="1 2" key="1">
    <citation type="submission" date="2018-08" db="EMBL/GenBank/DDBJ databases">
        <title>A genome reference for cultivated species of the human gut microbiota.</title>
        <authorList>
            <person name="Zou Y."/>
            <person name="Xue W."/>
            <person name="Luo G."/>
        </authorList>
    </citation>
    <scope>NUCLEOTIDE SEQUENCE [LARGE SCALE GENOMIC DNA]</scope>
    <source>
        <strain evidence="1 2">TM04-30</strain>
    </source>
</reference>
<dbReference type="AlphaFoldDB" id="A0A414ETU0"/>
<dbReference type="Proteomes" id="UP000260844">
    <property type="component" value="Unassembled WGS sequence"/>
</dbReference>